<protein>
    <recommendedName>
        <fullName evidence="4">Tetratricopeptide repeat-containing protein</fullName>
    </recommendedName>
</protein>
<feature type="transmembrane region" description="Helical" evidence="1">
    <location>
        <begin position="49"/>
        <end position="69"/>
    </location>
</feature>
<evidence type="ECO:0008006" key="4">
    <source>
        <dbReference type="Google" id="ProtNLM"/>
    </source>
</evidence>
<dbReference type="SUPFAM" id="SSF48452">
    <property type="entry name" value="TPR-like"/>
    <property type="match status" value="1"/>
</dbReference>
<dbReference type="Proteomes" id="UP001596052">
    <property type="component" value="Unassembled WGS sequence"/>
</dbReference>
<keyword evidence="3" id="KW-1185">Reference proteome</keyword>
<accession>A0ABW0KS28</accession>
<keyword evidence="1" id="KW-1133">Transmembrane helix</keyword>
<comment type="caution">
    <text evidence="2">The sequence shown here is derived from an EMBL/GenBank/DDBJ whole genome shotgun (WGS) entry which is preliminary data.</text>
</comment>
<evidence type="ECO:0000256" key="1">
    <source>
        <dbReference type="SAM" id="Phobius"/>
    </source>
</evidence>
<gene>
    <name evidence="2" type="ORF">ACFQDI_11880</name>
</gene>
<reference evidence="3" key="1">
    <citation type="journal article" date="2019" name="Int. J. Syst. Evol. Microbiol.">
        <title>The Global Catalogue of Microorganisms (GCM) 10K type strain sequencing project: providing services to taxonomists for standard genome sequencing and annotation.</title>
        <authorList>
            <consortium name="The Broad Institute Genomics Platform"/>
            <consortium name="The Broad Institute Genome Sequencing Center for Infectious Disease"/>
            <person name="Wu L."/>
            <person name="Ma J."/>
        </authorList>
    </citation>
    <scope>NUCLEOTIDE SEQUENCE [LARGE SCALE GENOMIC DNA]</scope>
    <source>
        <strain evidence="3">CGMCC 4.1469</strain>
    </source>
</reference>
<dbReference type="Gene3D" id="1.25.40.10">
    <property type="entry name" value="Tetratricopeptide repeat domain"/>
    <property type="match status" value="1"/>
</dbReference>
<dbReference type="EMBL" id="JBHSMQ010000004">
    <property type="protein sequence ID" value="MFC5455558.1"/>
    <property type="molecule type" value="Genomic_DNA"/>
</dbReference>
<name>A0ABW0KS28_9BACT</name>
<evidence type="ECO:0000313" key="2">
    <source>
        <dbReference type="EMBL" id="MFC5455558.1"/>
    </source>
</evidence>
<dbReference type="InterPro" id="IPR011990">
    <property type="entry name" value="TPR-like_helical_dom_sf"/>
</dbReference>
<organism evidence="2 3">
    <name type="scientific">Prosthecobacter fluviatilis</name>
    <dbReference type="NCBI Taxonomy" id="445931"/>
    <lineage>
        <taxon>Bacteria</taxon>
        <taxon>Pseudomonadati</taxon>
        <taxon>Verrucomicrobiota</taxon>
        <taxon>Verrucomicrobiia</taxon>
        <taxon>Verrucomicrobiales</taxon>
        <taxon>Verrucomicrobiaceae</taxon>
        <taxon>Prosthecobacter</taxon>
    </lineage>
</organism>
<evidence type="ECO:0000313" key="3">
    <source>
        <dbReference type="Proteomes" id="UP001596052"/>
    </source>
</evidence>
<dbReference type="RefSeq" id="WP_377166761.1">
    <property type="nucleotide sequence ID" value="NZ_JBHSMQ010000004.1"/>
</dbReference>
<keyword evidence="1" id="KW-0812">Transmembrane</keyword>
<sequence length="614" mass="69743">MLWNQNIDPTKDLTQKPFVLWRPFIALWEWLVPPTVAHRDRQSPLARWVAALVIVIICLSLLALGIAYARPLKNSIKNMRAGSMVKEARQMMENGQGVNAVMKAQEAYTKAPESEEAIRLNFEYFTLLKRDTALFFYDKLKNLDVLTPADELLHVRCLMNLGKTKDASQALEQLMRVEQPSEALIKLAEEVWGDREQNKPLLKVLRNYTQEHPDDKEALLRFAKVQMSSGNPMEVGLGMDSLWKLASGDDDIGLQTLEYMDSLTSLTPADTTRLIERLKQHPKADDRHYVSALKREVQQNPGRKKEIVMEATARYQDKKRDQLLPFIRWLVEEGEFRQLLSVLPEEEAKAHQGLLENYLNALTVLQRYDDLERLVNDPKVAGVLDPTTMAMFRAHLAYILKKPTEELRTKLIAAKDAAQFNGRYAALLQIARYGEERGHFDIAEDAYRLAIKAAQRASASPRIERDAFTGLIKACLANRSTESLIQAAQEAVTRWPDDTHFVESYLYVSLLAGKNIELALRNAVNLLKIQPSDNQRKLTVALARWRLHDIQQAVQNLQYIDLNPLTEGQRAVFAAIANSGGFHNEALGVIKAINPKASMLPEEQRCFESVLAKK</sequence>
<proteinExistence type="predicted"/>
<keyword evidence="1" id="KW-0472">Membrane</keyword>